<dbReference type="Gene3D" id="3.40.190.150">
    <property type="entry name" value="Bordetella uptake gene, domain 1"/>
    <property type="match status" value="1"/>
</dbReference>
<organism evidence="2 3">
    <name type="scientific">Ramlibacter terrae</name>
    <dbReference type="NCBI Taxonomy" id="2732511"/>
    <lineage>
        <taxon>Bacteria</taxon>
        <taxon>Pseudomonadati</taxon>
        <taxon>Pseudomonadota</taxon>
        <taxon>Betaproteobacteria</taxon>
        <taxon>Burkholderiales</taxon>
        <taxon>Comamonadaceae</taxon>
        <taxon>Ramlibacter</taxon>
    </lineage>
</organism>
<keyword evidence="3" id="KW-1185">Reference proteome</keyword>
<accession>A0ABX6P145</accession>
<evidence type="ECO:0008006" key="4">
    <source>
        <dbReference type="Google" id="ProtNLM"/>
    </source>
</evidence>
<evidence type="ECO:0000256" key="1">
    <source>
        <dbReference type="SAM" id="SignalP"/>
    </source>
</evidence>
<sequence>MQFTRRTPAATALAAASLATFGSAFAQGGYPNKPVKIVVAFTAGGPTDVVARRWRRS</sequence>
<feature type="signal peptide" evidence="1">
    <location>
        <begin position="1"/>
        <end position="26"/>
    </location>
</feature>
<evidence type="ECO:0000313" key="3">
    <source>
        <dbReference type="Proteomes" id="UP000500826"/>
    </source>
</evidence>
<protein>
    <recommendedName>
        <fullName evidence="4">Tripartite tricarboxylate transporter substrate binding protein</fullName>
    </recommendedName>
</protein>
<gene>
    <name evidence="2" type="ORF">HK414_06700</name>
</gene>
<reference evidence="2 3" key="1">
    <citation type="submission" date="2020-05" db="EMBL/GenBank/DDBJ databases">
        <title>Ramlibacter rhizophilus sp. nov., isolated from rhizosphere soil of national flower Mugunghwa from South Korea.</title>
        <authorList>
            <person name="Zheng-Fei Y."/>
            <person name="Huan T."/>
        </authorList>
    </citation>
    <scope>NUCLEOTIDE SEQUENCE [LARGE SCALE GENOMIC DNA]</scope>
    <source>
        <strain evidence="2 3">H242</strain>
    </source>
</reference>
<reference evidence="2 3" key="2">
    <citation type="submission" date="2020-05" db="EMBL/GenBank/DDBJ databases">
        <authorList>
            <person name="Khan S.A."/>
            <person name="Jeon C.O."/>
            <person name="Chun B.H."/>
        </authorList>
    </citation>
    <scope>NUCLEOTIDE SEQUENCE [LARGE SCALE GENOMIC DNA]</scope>
    <source>
        <strain evidence="2 3">H242</strain>
    </source>
</reference>
<proteinExistence type="predicted"/>
<keyword evidence="1" id="KW-0732">Signal</keyword>
<dbReference type="InterPro" id="IPR042100">
    <property type="entry name" value="Bug_dom1"/>
</dbReference>
<feature type="chain" id="PRO_5045894397" description="Tripartite tricarboxylate transporter substrate binding protein" evidence="1">
    <location>
        <begin position="27"/>
        <end position="57"/>
    </location>
</feature>
<name>A0ABX6P145_9BURK</name>
<dbReference type="EMBL" id="CP053418">
    <property type="protein sequence ID" value="QJW83805.1"/>
    <property type="molecule type" value="Genomic_DNA"/>
</dbReference>
<dbReference type="Proteomes" id="UP000500826">
    <property type="component" value="Chromosome"/>
</dbReference>
<evidence type="ECO:0000313" key="2">
    <source>
        <dbReference type="EMBL" id="QJW83805.1"/>
    </source>
</evidence>